<keyword evidence="1" id="KW-1133">Transmembrane helix</keyword>
<comment type="caution">
    <text evidence="2">The sequence shown here is derived from an EMBL/GenBank/DDBJ whole genome shotgun (WGS) entry which is preliminary data.</text>
</comment>
<reference evidence="2 3" key="1">
    <citation type="submission" date="2016-10" db="EMBL/GenBank/DDBJ databases">
        <title>Evaluation of Human, Veterinary and Environmental Mycobacterium chelonae Isolates by Core Genome Phylogenomic Analysis, Targeted Gene Comparison, and Anti-microbial Susceptibility Patterns: A Tale of Mistaken Identities.</title>
        <authorList>
            <person name="Fogelson S.B."/>
            <person name="Camus A.C."/>
            <person name="Lorenz W."/>
            <person name="Vasireddy R."/>
            <person name="Vasireddy S."/>
            <person name="Smith T."/>
            <person name="Brown-Elliott B.A."/>
            <person name="Wallace R.J.Jr."/>
            <person name="Hasan N.A."/>
            <person name="Reischl U."/>
            <person name="Sanchez S."/>
        </authorList>
    </citation>
    <scope>NUCLEOTIDE SEQUENCE [LARGE SCALE GENOMIC DNA]</scope>
    <source>
        <strain evidence="2 3">15518</strain>
    </source>
</reference>
<dbReference type="AlphaFoldDB" id="A0A1S1M644"/>
<evidence type="ECO:0000313" key="3">
    <source>
        <dbReference type="Proteomes" id="UP000179441"/>
    </source>
</evidence>
<proteinExistence type="predicted"/>
<organism evidence="2 3">
    <name type="scientific">Mycobacteroides chelonae</name>
    <name type="common">Mycobacterium chelonae</name>
    <dbReference type="NCBI Taxonomy" id="1774"/>
    <lineage>
        <taxon>Bacteria</taxon>
        <taxon>Bacillati</taxon>
        <taxon>Actinomycetota</taxon>
        <taxon>Actinomycetes</taxon>
        <taxon>Mycobacteriales</taxon>
        <taxon>Mycobacteriaceae</taxon>
        <taxon>Mycobacteroides</taxon>
    </lineage>
</organism>
<dbReference type="Proteomes" id="UP000179441">
    <property type="component" value="Unassembled WGS sequence"/>
</dbReference>
<evidence type="ECO:0000313" key="2">
    <source>
        <dbReference type="EMBL" id="OHU78003.1"/>
    </source>
</evidence>
<sequence>MFQSHSTVSLRCAVGDKRIWIPALVVIVLLIIGGGIWWHQDRDTAPAQSDCQIAHELVDFKATSVKEQDALLASGADQERLEKYQASVDREQQYVDQIQDPSIQDKAQAVVDADRESYRKQADMYANPATSEPEEREAVAAYQHIAEKFKKAKDELLKTCPAASTDRKL</sequence>
<keyword evidence="1" id="KW-0812">Transmembrane</keyword>
<feature type="transmembrane region" description="Helical" evidence="1">
    <location>
        <begin position="20"/>
        <end position="38"/>
    </location>
</feature>
<name>A0A1S1M644_MYCCH</name>
<keyword evidence="3" id="KW-1185">Reference proteome</keyword>
<dbReference type="EMBL" id="MLIS01000001">
    <property type="protein sequence ID" value="OHU78003.1"/>
    <property type="molecule type" value="Genomic_DNA"/>
</dbReference>
<keyword evidence="1" id="KW-0472">Membrane</keyword>
<evidence type="ECO:0000256" key="1">
    <source>
        <dbReference type="SAM" id="Phobius"/>
    </source>
</evidence>
<accession>A0A1S1M644</accession>
<gene>
    <name evidence="2" type="ORF">BKG84_05970</name>
</gene>
<protein>
    <submittedName>
        <fullName evidence="2">Uncharacterized protein</fullName>
    </submittedName>
</protein>